<dbReference type="EMBL" id="MN621475">
    <property type="protein sequence ID" value="QJQ37750.1"/>
    <property type="molecule type" value="Genomic_DNA"/>
</dbReference>
<proteinExistence type="predicted"/>
<organism evidence="1">
    <name type="scientific">Cressdnaviricota sp</name>
    <dbReference type="NCBI Taxonomy" id="2748378"/>
    <lineage>
        <taxon>Viruses</taxon>
        <taxon>Monodnaviria</taxon>
        <taxon>Shotokuvirae</taxon>
        <taxon>Cressdnaviricota</taxon>
    </lineage>
</organism>
<accession>A0A6M4B900</accession>
<evidence type="ECO:0000313" key="1">
    <source>
        <dbReference type="EMBL" id="QJQ37750.1"/>
    </source>
</evidence>
<protein>
    <submittedName>
        <fullName evidence="1">Capsid protein 1</fullName>
    </submittedName>
</protein>
<reference evidence="1" key="1">
    <citation type="submission" date="2019-10" db="EMBL/GenBank/DDBJ databases">
        <authorList>
            <person name="Liu Q."/>
            <person name="Zhang W."/>
        </authorList>
    </citation>
    <scope>NUCLEOTIDE SEQUENCE</scope>
    <source>
        <strain evidence="1">UJSL013</strain>
    </source>
</reference>
<name>A0A6M4B900_9VIRU</name>
<sequence>MFQLIMLARSSRINIYRQSQRPRASQITVPTTATYTLSIPAQSNQAAMSVNLFDQLRTDPYYRNIAATFDSFVLRGVHVVITGVSQILLAVANGRPTVYVGYSRTGLPTDQFIPNAAFVASQPSSRPVKWGVFKLCEFDIYPRTMGEKSQYIPTFSMNASSALNTPCTPGATSVIPFKPTLLFGVQTGYIAIGAQTLVFECKVSFTIAFLGMRIYQPIAPTPPPIDTRISLSGVCLRRAPSSTVDYPCLFSEFIKNTDVAPLPLSKSDHSGLPSDAEYAVLIVHLPFPEDDPQAYSLYVYSESDIGSDGKVYVSPGEYYYEFIDTKGDQYYHGEYYAYLLDSLGRKLVGIYTSDDGATRDRMASMYISTETFVIKSIIYFIMFWPRYRRYQSRRGRRYRRSGYRRANGNMRAARQQRDVASVTVNKIASIAMTLVTDPANQTTIANTAALPIWNQLRESEYFNNYAGMFDQVRVNKVRVKVTGQNTSNSAVSPTVCLAFDRNGLDFSATKIPDFQRLSTYSSANIRQWSTGNAFIMYQTIYPTTMGEKSQYIPTASLLNSPASDPASNSSFILGNVDFPTSDGSLILSPTASPSIPFKPIAFIGAMMNNVASSSPTYSLSFMVEFEFSLVFRGMRKPNIASIQGAASDYVTNIMQYRLSGSTVAHNISSMTAIASGSAAVGLAQNDAVLNLIRQGSSTFVRLIANFAASAFQAPITGPGVYAVINGVQPTSAIQLLDGEGHAWSSLTFSGDSGVQTSASVFNDSLFDFQID</sequence>